<gene>
    <name evidence="2" type="ORF">HNR73_007605</name>
</gene>
<dbReference type="InterPro" id="IPR049975">
    <property type="entry name" value="SAV_915-like_dom"/>
</dbReference>
<proteinExistence type="predicted"/>
<feature type="compositionally biased region" description="Basic and acidic residues" evidence="1">
    <location>
        <begin position="92"/>
        <end position="104"/>
    </location>
</feature>
<name>A0A841G230_9ACTN</name>
<accession>A0A841G230</accession>
<evidence type="ECO:0000313" key="2">
    <source>
        <dbReference type="EMBL" id="MBB6039707.1"/>
    </source>
</evidence>
<dbReference type="EMBL" id="JACHGT010000025">
    <property type="protein sequence ID" value="MBB6039707.1"/>
    <property type="molecule type" value="Genomic_DNA"/>
</dbReference>
<reference evidence="2 3" key="1">
    <citation type="submission" date="2020-08" db="EMBL/GenBank/DDBJ databases">
        <title>Genomic Encyclopedia of Type Strains, Phase IV (KMG-IV): sequencing the most valuable type-strain genomes for metagenomic binning, comparative biology and taxonomic classification.</title>
        <authorList>
            <person name="Goeker M."/>
        </authorList>
    </citation>
    <scope>NUCLEOTIDE SEQUENCE [LARGE SCALE GENOMIC DNA]</scope>
    <source>
        <strain evidence="2 3">YIM 65646</strain>
    </source>
</reference>
<organism evidence="2 3">
    <name type="scientific">Phytomonospora endophytica</name>
    <dbReference type="NCBI Taxonomy" id="714109"/>
    <lineage>
        <taxon>Bacteria</taxon>
        <taxon>Bacillati</taxon>
        <taxon>Actinomycetota</taxon>
        <taxon>Actinomycetes</taxon>
        <taxon>Micromonosporales</taxon>
        <taxon>Micromonosporaceae</taxon>
        <taxon>Phytomonospora</taxon>
    </lineage>
</organism>
<feature type="region of interest" description="Disordered" evidence="1">
    <location>
        <begin position="82"/>
        <end position="113"/>
    </location>
</feature>
<dbReference type="NCBIfam" id="NF042914">
    <property type="entry name" value="SAV915_dom"/>
    <property type="match status" value="1"/>
</dbReference>
<protein>
    <submittedName>
        <fullName evidence="2">Uncharacterized protein</fullName>
    </submittedName>
</protein>
<sequence length="113" mass="12238">MDDPDHVRYVPVRPARLVDAVVVRTGRLPDGGRVGIAFSRLDLLAAAMGDSQRWIRLSDSALRSMLTPLGITRTQLDPVLVAPDISTPSRPTETRSRAGAERRPALAARGSRA</sequence>
<comment type="caution">
    <text evidence="2">The sequence shown here is derived from an EMBL/GenBank/DDBJ whole genome shotgun (WGS) entry which is preliminary data.</text>
</comment>
<evidence type="ECO:0000256" key="1">
    <source>
        <dbReference type="SAM" id="MobiDB-lite"/>
    </source>
</evidence>
<dbReference type="Proteomes" id="UP000548476">
    <property type="component" value="Unassembled WGS sequence"/>
</dbReference>
<keyword evidence="3" id="KW-1185">Reference proteome</keyword>
<dbReference type="AlphaFoldDB" id="A0A841G230"/>
<dbReference type="RefSeq" id="WP_184792794.1">
    <property type="nucleotide sequence ID" value="NZ_BONT01000101.1"/>
</dbReference>
<evidence type="ECO:0000313" key="3">
    <source>
        <dbReference type="Proteomes" id="UP000548476"/>
    </source>
</evidence>